<evidence type="ECO:0000256" key="1">
    <source>
        <dbReference type="SAM" id="Phobius"/>
    </source>
</evidence>
<accession>A0A087VT12</accession>
<evidence type="ECO:0000313" key="4">
    <source>
        <dbReference type="Proteomes" id="UP000028569"/>
    </source>
</evidence>
<feature type="transmembrane region" description="Helical" evidence="1">
    <location>
        <begin position="182"/>
        <end position="203"/>
    </location>
</feature>
<keyword evidence="3" id="KW-0645">Protease</keyword>
<dbReference type="Proteomes" id="UP000028569">
    <property type="component" value="Chromosome"/>
</dbReference>
<feature type="transmembrane region" description="Helical" evidence="1">
    <location>
        <begin position="209"/>
        <end position="233"/>
    </location>
</feature>
<protein>
    <submittedName>
        <fullName evidence="3">CAAX amino terminal protease</fullName>
    </submittedName>
</protein>
<keyword evidence="1" id="KW-0812">Transmembrane</keyword>
<dbReference type="GO" id="GO:0080120">
    <property type="term" value="P:CAAX-box protein maturation"/>
    <property type="evidence" value="ECO:0007669"/>
    <property type="project" value="UniProtKB-ARBA"/>
</dbReference>
<keyword evidence="3" id="KW-0378">Hydrolase</keyword>
<keyword evidence="1" id="KW-1133">Transmembrane helix</keyword>
<dbReference type="AlphaFoldDB" id="A0A087VT12"/>
<keyword evidence="1" id="KW-0472">Membrane</keyword>
<feature type="transmembrane region" description="Helical" evidence="1">
    <location>
        <begin position="152"/>
        <end position="170"/>
    </location>
</feature>
<dbReference type="KEGG" id="bii:BINDI_0190"/>
<sequence length="321" mass="34545">MRHGNTNGKSGQVWSRVNGLSAFALVYLAIETLIGLVGAKLVLPRMFPDMSASQLDARYGDGLLFLSVVVALVVALISQWRVIFDAEGAGDDRVQWLTGRRITLMALIISLTLFFLAQLVATAASAGMGSLVSSVGLRMPGQAGDTSDPSTSAIMLFYAFIFGPLAEEVVFRGVIMNGLRRFGRVFAIITSALLFGCMHGSFVQGLFGFLTGLILGYVAMEYGLVWSLVLHIFNNGIYSGILPRVMESVPAEIRIGVGVVILMVLLAGVIGMVVKARSLVEYCKGNRAPKGVYASWLAPWFLIFLVVCLVMAVVELIPGWA</sequence>
<feature type="transmembrane region" description="Helical" evidence="1">
    <location>
        <begin position="104"/>
        <end position="132"/>
    </location>
</feature>
<dbReference type="GO" id="GO:0004175">
    <property type="term" value="F:endopeptidase activity"/>
    <property type="evidence" value="ECO:0007669"/>
    <property type="project" value="UniProtKB-ARBA"/>
</dbReference>
<dbReference type="HOGENOM" id="CLU_045359_2_0_11"/>
<keyword evidence="4" id="KW-1185">Reference proteome</keyword>
<gene>
    <name evidence="3" type="ORF">BINDI_0190</name>
</gene>
<proteinExistence type="predicted"/>
<dbReference type="GO" id="GO:0006508">
    <property type="term" value="P:proteolysis"/>
    <property type="evidence" value="ECO:0007669"/>
    <property type="project" value="UniProtKB-KW"/>
</dbReference>
<evidence type="ECO:0000313" key="3">
    <source>
        <dbReference type="EMBL" id="AIC91476.1"/>
    </source>
</evidence>
<feature type="transmembrane region" description="Helical" evidence="1">
    <location>
        <begin position="20"/>
        <end position="43"/>
    </location>
</feature>
<dbReference type="RefSeq" id="WP_033491399.1">
    <property type="nucleotide sequence ID" value="NZ_CP006018.1"/>
</dbReference>
<organism evidence="3 4">
    <name type="scientific">Bifidobacterium [indicum] DSM 20214 = LMG 11587</name>
    <dbReference type="NCBI Taxonomy" id="1341694"/>
    <lineage>
        <taxon>Bacteria</taxon>
        <taxon>Bacillati</taxon>
        <taxon>Actinomycetota</taxon>
        <taxon>Actinomycetes</taxon>
        <taxon>Bifidobacteriales</taxon>
        <taxon>Bifidobacteriaceae</taxon>
        <taxon>Bifidobacterium</taxon>
    </lineage>
</organism>
<dbReference type="OrthoDB" id="3429192at2"/>
<feature type="domain" description="CAAX prenyl protease 2/Lysostaphin resistance protein A-like" evidence="2">
    <location>
        <begin position="151"/>
        <end position="236"/>
    </location>
</feature>
<name>A0A087VT12_9BIFI</name>
<dbReference type="Pfam" id="PF02517">
    <property type="entry name" value="Rce1-like"/>
    <property type="match status" value="1"/>
</dbReference>
<feature type="transmembrane region" description="Helical" evidence="1">
    <location>
        <begin position="294"/>
        <end position="317"/>
    </location>
</feature>
<feature type="transmembrane region" description="Helical" evidence="1">
    <location>
        <begin position="63"/>
        <end position="83"/>
    </location>
</feature>
<dbReference type="EMBL" id="CP006018">
    <property type="protein sequence ID" value="AIC91476.1"/>
    <property type="molecule type" value="Genomic_DNA"/>
</dbReference>
<reference evidence="3 4" key="1">
    <citation type="journal article" date="2014" name="Appl. Environ. Microbiol.">
        <title>Genomic encyclopedia of type strains of the genus Bifidobacterium.</title>
        <authorList>
            <person name="Milani C."/>
            <person name="Lugli G.A."/>
            <person name="Duranti S."/>
            <person name="Turroni F."/>
            <person name="Bottacini F."/>
            <person name="Mangifesta M."/>
            <person name="Sanchez B."/>
            <person name="Viappiani A."/>
            <person name="Mancabelli L."/>
            <person name="Taminiau B."/>
            <person name="Delcenserie V."/>
            <person name="Barrangou R."/>
            <person name="Margolles A."/>
            <person name="van Sinderen D."/>
            <person name="Ventura M."/>
        </authorList>
    </citation>
    <scope>NUCLEOTIDE SEQUENCE [LARGE SCALE GENOMIC DNA]</scope>
    <source>
        <strain evidence="3 4">LMG 11587</strain>
    </source>
</reference>
<evidence type="ECO:0000259" key="2">
    <source>
        <dbReference type="Pfam" id="PF02517"/>
    </source>
</evidence>
<dbReference type="InterPro" id="IPR003675">
    <property type="entry name" value="Rce1/LyrA-like_dom"/>
</dbReference>
<feature type="transmembrane region" description="Helical" evidence="1">
    <location>
        <begin position="253"/>
        <end position="274"/>
    </location>
</feature>